<feature type="domain" description="Nephrocystin 3-like N-terminal" evidence="2">
    <location>
        <begin position="67"/>
        <end position="212"/>
    </location>
</feature>
<dbReference type="Gene3D" id="1.25.40.10">
    <property type="entry name" value="Tetratricopeptide repeat domain"/>
    <property type="match status" value="4"/>
</dbReference>
<gene>
    <name evidence="3" type="ORF">Aco03nite_062960</name>
</gene>
<evidence type="ECO:0000313" key="4">
    <source>
        <dbReference type="Proteomes" id="UP000612282"/>
    </source>
</evidence>
<evidence type="ECO:0000259" key="2">
    <source>
        <dbReference type="Pfam" id="PF24883"/>
    </source>
</evidence>
<dbReference type="RefSeq" id="WP_203801281.1">
    <property type="nucleotide sequence ID" value="NZ_BAAAQE010000111.1"/>
</dbReference>
<keyword evidence="4" id="KW-1185">Reference proteome</keyword>
<sequence>MDTDDAAAFVDISAGHGVQLGSGNVQNNLFASTPPSPPVRSAYRERIREIIRDHPRDREPELAELADFCTTDHDQQYAWWRAPAWAGKSALMAWFALNPPPGVRIVAFFIRALHHRQNDRQAFLDNVIEQLAEILELHTLPPTLNASTREAHLTTMLTEASTRCQAAGDRLILLVDGLDEDRGVTAHPDSHSIAGALPHHPPAGLRVIVSSRPNPPLPADVPPGHPLRARCLRRDLEPSIHAEFVRRDAERELKAIVHDGGLPARILGLVTASHGGLSATDLAELTGQDQWLVEDHLAAFTGRSFDLADTVYVLAHKELQETATTLVGESRLTDHRRRLNEWADSCLTPGRSAGTPEFLLHGYFTTLHEQGDIERIKRLVLDDDRRTRILERVGGDSTVLDEITLTQEGILQAPEPDLPTMCRLALLRRQVIARNQNMPLDLPRLWAMVGDLPRAEALIRAMPEDGGRRALATTWLAPAVAAAGDHDRAVELIGQIPHDLFADENQPSKAISEVVHEMTENNETERAKNLARTISRPFWRSQAMGQVAIALGKSSKTFTEAESLAREVTEPYWRAQLLGILASSAARQDDRTTAQRLLGEALDVADLVPHGAERSRVYTVLALESRSWQPGDEPAHLASRAVDEATGIADPTVKVEALATVAKRLADMVAPGVSISNDQLAEAVRGNEPTVGSLSAMALAWYTAGDADQAIAVADLASSRADRHDVLRAVIAAAAAADDFDCARSIAESITDVLARDRAIARIASQLRRAEDTLEELVQSIQDPATRASALTGWGYRAASRGDRKAATALAARAEATARSALDNAEKAQLLTRLVPALVTLGSVERARKAAAQAHQAFRSLAARSHLDPVMAELVRAAAEVGVPGTSLAVARLMNAPRIRAEALCALATTVTTPDHRAEMREILAAAEQDAAGPERSRTLRMILTALWVTGESAAARELAHRLTVIDDGRRLVRASMPTFPAPQPADPEKALVEAVAVLAEKGAFDRAGALVHEVILPNRRDEAHTALAKALARAGQYSQARSCVDRIQLSHRRDRAIAALAGILVEQGSAGMAEELAGMIAGEFERARTMLALAPKVESDRARRLLLVAVRHGELRNAVELLSALSPDSIRAVADELLGPDQSAG</sequence>
<dbReference type="EMBL" id="BOMG01000078">
    <property type="protein sequence ID" value="GID57892.1"/>
    <property type="molecule type" value="Genomic_DNA"/>
</dbReference>
<evidence type="ECO:0000256" key="1">
    <source>
        <dbReference type="ARBA" id="ARBA00022737"/>
    </source>
</evidence>
<dbReference type="Pfam" id="PF24883">
    <property type="entry name" value="NPHP3_N"/>
    <property type="match status" value="1"/>
</dbReference>
<dbReference type="InterPro" id="IPR056884">
    <property type="entry name" value="NPHP3-like_N"/>
</dbReference>
<proteinExistence type="predicted"/>
<comment type="caution">
    <text evidence="3">The sequence shown here is derived from an EMBL/GenBank/DDBJ whole genome shotgun (WGS) entry which is preliminary data.</text>
</comment>
<dbReference type="InterPro" id="IPR011990">
    <property type="entry name" value="TPR-like_helical_dom_sf"/>
</dbReference>
<keyword evidence="1" id="KW-0677">Repeat</keyword>
<reference evidence="3 4" key="1">
    <citation type="submission" date="2021-01" db="EMBL/GenBank/DDBJ databases">
        <title>Whole genome shotgun sequence of Actinoplanes couchii NBRC 106145.</title>
        <authorList>
            <person name="Komaki H."/>
            <person name="Tamura T."/>
        </authorList>
    </citation>
    <scope>NUCLEOTIDE SEQUENCE [LARGE SCALE GENOMIC DNA]</scope>
    <source>
        <strain evidence="3 4">NBRC 106145</strain>
    </source>
</reference>
<accession>A0ABQ3XHB8</accession>
<organism evidence="3 4">
    <name type="scientific">Actinoplanes couchii</name>
    <dbReference type="NCBI Taxonomy" id="403638"/>
    <lineage>
        <taxon>Bacteria</taxon>
        <taxon>Bacillati</taxon>
        <taxon>Actinomycetota</taxon>
        <taxon>Actinomycetes</taxon>
        <taxon>Micromonosporales</taxon>
        <taxon>Micromonosporaceae</taxon>
        <taxon>Actinoplanes</taxon>
    </lineage>
</organism>
<evidence type="ECO:0000313" key="3">
    <source>
        <dbReference type="EMBL" id="GID57892.1"/>
    </source>
</evidence>
<dbReference type="Proteomes" id="UP000612282">
    <property type="component" value="Unassembled WGS sequence"/>
</dbReference>
<protein>
    <recommendedName>
        <fullName evidence="2">Nephrocystin 3-like N-terminal domain-containing protein</fullName>
    </recommendedName>
</protein>
<name>A0ABQ3XHB8_9ACTN</name>